<dbReference type="InterPro" id="IPR007581">
    <property type="entry name" value="Endonuclease-V"/>
</dbReference>
<dbReference type="GO" id="GO:0016891">
    <property type="term" value="F:RNA endonuclease activity producing 5'-phosphomonoesters, hydrolytic mechanism"/>
    <property type="evidence" value="ECO:0007669"/>
    <property type="project" value="TreeGrafter"/>
</dbReference>
<dbReference type="CDD" id="cd06559">
    <property type="entry name" value="Endonuclease_V"/>
    <property type="match status" value="1"/>
</dbReference>
<dbReference type="Pfam" id="PF04493">
    <property type="entry name" value="Endonuclease_5"/>
    <property type="match status" value="1"/>
</dbReference>
<evidence type="ECO:0000256" key="4">
    <source>
        <dbReference type="ARBA" id="ARBA00022759"/>
    </source>
</evidence>
<proteinExistence type="inferred from homology"/>
<evidence type="ECO:0000256" key="2">
    <source>
        <dbReference type="ARBA" id="ARBA00022490"/>
    </source>
</evidence>
<comment type="catalytic activity">
    <reaction evidence="6">
        <text>Endonucleolytic cleavage at apurinic or apyrimidinic sites to products with a 5'-phosphate.</text>
        <dbReference type="EC" id="3.1.21.7"/>
    </reaction>
</comment>
<dbReference type="PANTHER" id="PTHR28511">
    <property type="entry name" value="ENDONUCLEASE V"/>
    <property type="match status" value="1"/>
</dbReference>
<evidence type="ECO:0000256" key="1">
    <source>
        <dbReference type="ARBA" id="ARBA00004496"/>
    </source>
</evidence>
<dbReference type="EC" id="3.1.21.7" evidence="6"/>
<evidence type="ECO:0000313" key="7">
    <source>
        <dbReference type="EMBL" id="SPD75157.1"/>
    </source>
</evidence>
<keyword evidence="4 6" id="KW-0255">Endonuclease</keyword>
<keyword evidence="2 6" id="KW-0963">Cytoplasm</keyword>
<evidence type="ECO:0000256" key="3">
    <source>
        <dbReference type="ARBA" id="ARBA00022722"/>
    </source>
</evidence>
<dbReference type="GO" id="GO:0043737">
    <property type="term" value="F:deoxyribonuclease V activity"/>
    <property type="evidence" value="ECO:0007669"/>
    <property type="project" value="UniProtKB-UniRule"/>
</dbReference>
<keyword evidence="6" id="KW-0460">Magnesium</keyword>
<feature type="site" description="Interaction with target DNA" evidence="6">
    <location>
        <position position="80"/>
    </location>
</feature>
<dbReference type="Gene3D" id="3.30.2170.10">
    <property type="entry name" value="archaeoglobus fulgidus dsm 4304 superfamily"/>
    <property type="match status" value="1"/>
</dbReference>
<dbReference type="GO" id="GO:0005737">
    <property type="term" value="C:cytoplasm"/>
    <property type="evidence" value="ECO:0007669"/>
    <property type="project" value="UniProtKB-SubCell"/>
</dbReference>
<dbReference type="GO" id="GO:0003727">
    <property type="term" value="F:single-stranded RNA binding"/>
    <property type="evidence" value="ECO:0007669"/>
    <property type="project" value="TreeGrafter"/>
</dbReference>
<comment type="function">
    <text evidence="6">DNA repair enzyme involved in the repair of deaminated bases. Selectively cleaves double-stranded DNA at the second phosphodiester bond 3' to a deoxyinosine leaving behind the intact lesion on the nicked DNA.</text>
</comment>
<dbReference type="GO" id="GO:0006281">
    <property type="term" value="P:DNA repair"/>
    <property type="evidence" value="ECO:0007669"/>
    <property type="project" value="UniProtKB-UniRule"/>
</dbReference>
<keyword evidence="6" id="KW-0227">DNA damage</keyword>
<dbReference type="AlphaFoldDB" id="A0A445N0A8"/>
<dbReference type="PANTHER" id="PTHR28511:SF1">
    <property type="entry name" value="ENDONUCLEASE V"/>
    <property type="match status" value="1"/>
</dbReference>
<evidence type="ECO:0000256" key="5">
    <source>
        <dbReference type="ARBA" id="ARBA00022801"/>
    </source>
</evidence>
<feature type="binding site" evidence="6">
    <location>
        <position position="110"/>
    </location>
    <ligand>
        <name>Mg(2+)</name>
        <dbReference type="ChEBI" id="CHEBI:18420"/>
    </ligand>
</feature>
<feature type="binding site" evidence="6">
    <location>
        <position position="42"/>
    </location>
    <ligand>
        <name>Mg(2+)</name>
        <dbReference type="ChEBI" id="CHEBI:18420"/>
    </ligand>
</feature>
<protein>
    <recommendedName>
        <fullName evidence="6">Endonuclease V</fullName>
        <ecNumber evidence="6">3.1.21.7</ecNumber>
    </recommendedName>
    <alternativeName>
        <fullName evidence="6">Deoxyinosine 3'endonuclease</fullName>
    </alternativeName>
    <alternativeName>
        <fullName evidence="6">Deoxyribonuclease V</fullName>
        <shortName evidence="6">DNase V</shortName>
    </alternativeName>
</protein>
<gene>
    <name evidence="6 7" type="primary">nfi</name>
    <name evidence="7" type="ORF">PITCH_A450005</name>
</gene>
<comment type="similarity">
    <text evidence="6">Belongs to the endonuclease V family.</text>
</comment>
<accession>A0A445N0A8</accession>
<comment type="cofactor">
    <cofactor evidence="6">
        <name>Mg(2+)</name>
        <dbReference type="ChEBI" id="CHEBI:18420"/>
    </cofactor>
</comment>
<dbReference type="HAMAP" id="MF_00801">
    <property type="entry name" value="Endonuclease_5"/>
    <property type="match status" value="1"/>
</dbReference>
<name>A0A445N0A8_9BACT</name>
<evidence type="ECO:0000256" key="6">
    <source>
        <dbReference type="HAMAP-Rule" id="MF_00801"/>
    </source>
</evidence>
<keyword evidence="3 6" id="KW-0540">Nuclease</keyword>
<dbReference type="EMBL" id="OJIN01000187">
    <property type="protein sequence ID" value="SPD75157.1"/>
    <property type="molecule type" value="Genomic_DNA"/>
</dbReference>
<keyword evidence="6" id="KW-0234">DNA repair</keyword>
<comment type="subcellular location">
    <subcellularLocation>
        <location evidence="1 6">Cytoplasm</location>
    </subcellularLocation>
</comment>
<reference evidence="7" key="1">
    <citation type="submission" date="2018-01" db="EMBL/GenBank/DDBJ databases">
        <authorList>
            <person name="Regsiter A."/>
            <person name="William W."/>
        </authorList>
    </citation>
    <scope>NUCLEOTIDE SEQUENCE</scope>
    <source>
        <strain evidence="7">TRIP AH-1</strain>
    </source>
</reference>
<keyword evidence="5 6" id="KW-0378">Hydrolase</keyword>
<dbReference type="GO" id="GO:0000287">
    <property type="term" value="F:magnesium ion binding"/>
    <property type="evidence" value="ECO:0007669"/>
    <property type="project" value="UniProtKB-UniRule"/>
</dbReference>
<organism evidence="7">
    <name type="scientific">uncultured Desulfobacterium sp</name>
    <dbReference type="NCBI Taxonomy" id="201089"/>
    <lineage>
        <taxon>Bacteria</taxon>
        <taxon>Pseudomonadati</taxon>
        <taxon>Thermodesulfobacteriota</taxon>
        <taxon>Desulfobacteria</taxon>
        <taxon>Desulfobacterales</taxon>
        <taxon>Desulfobacteriaceae</taxon>
        <taxon>Desulfobacterium</taxon>
        <taxon>environmental samples</taxon>
    </lineage>
</organism>
<keyword evidence="6" id="KW-0479">Metal-binding</keyword>
<dbReference type="NCBIfam" id="NF008629">
    <property type="entry name" value="PRK11617.1"/>
    <property type="match status" value="1"/>
</dbReference>
<sequence>MKIRQLHPWNVSYHEAIEIQRSLSPQVHLEKLPEISLVAGADVSYSKESNTIWAGVVVLKYPCLDKIEEKWIKQTASFPYIPGLLSFREIPPLLEVICLLEHEPDLFFCDGQGIAHQRGMGLASHLGLIIEKPTIGCAKSRLVGEYSELGPQKGSQSPLIYQGRQVGSVVRTRNRVRPLFVSPGYRVTIKEAVDMTLNCVRVYRIPEPIRQAHILVNRMRNRFGGV</sequence>